<evidence type="ECO:0000313" key="3">
    <source>
        <dbReference type="Proteomes" id="UP000474778"/>
    </source>
</evidence>
<organism evidence="2 3">
    <name type="scientific">Shewanella insulae</name>
    <dbReference type="NCBI Taxonomy" id="2681496"/>
    <lineage>
        <taxon>Bacteria</taxon>
        <taxon>Pseudomonadati</taxon>
        <taxon>Pseudomonadota</taxon>
        <taxon>Gammaproteobacteria</taxon>
        <taxon>Alteromonadales</taxon>
        <taxon>Shewanellaceae</taxon>
        <taxon>Shewanella</taxon>
    </lineage>
</organism>
<feature type="chain" id="PRO_5026888408" evidence="1">
    <location>
        <begin position="23"/>
        <end position="83"/>
    </location>
</feature>
<reference evidence="2 3" key="1">
    <citation type="submission" date="2019-12" db="EMBL/GenBank/DDBJ databases">
        <title>Shewanella insulae sp. nov., isolated from a tidal flat.</title>
        <authorList>
            <person name="Yoon J.-H."/>
        </authorList>
    </citation>
    <scope>NUCLEOTIDE SEQUENCE [LARGE SCALE GENOMIC DNA]</scope>
    <source>
        <strain evidence="2 3">JBTF-M18</strain>
    </source>
</reference>
<evidence type="ECO:0000256" key="1">
    <source>
        <dbReference type="SAM" id="SignalP"/>
    </source>
</evidence>
<gene>
    <name evidence="2" type="ORF">GNT65_10105</name>
</gene>
<feature type="signal peptide" evidence="1">
    <location>
        <begin position="1"/>
        <end position="22"/>
    </location>
</feature>
<dbReference type="RefSeq" id="WP_160795816.1">
    <property type="nucleotide sequence ID" value="NZ_WRPA01000008.1"/>
</dbReference>
<dbReference type="Proteomes" id="UP000474778">
    <property type="component" value="Unassembled WGS sequence"/>
</dbReference>
<comment type="caution">
    <text evidence="2">The sequence shown here is derived from an EMBL/GenBank/DDBJ whole genome shotgun (WGS) entry which is preliminary data.</text>
</comment>
<keyword evidence="3" id="KW-1185">Reference proteome</keyword>
<proteinExistence type="predicted"/>
<evidence type="ECO:0000313" key="2">
    <source>
        <dbReference type="EMBL" id="MXR69019.1"/>
    </source>
</evidence>
<accession>A0A6L7HXG2</accession>
<keyword evidence="1" id="KW-0732">Signal</keyword>
<dbReference type="AlphaFoldDB" id="A0A6L7HXG2"/>
<protein>
    <submittedName>
        <fullName evidence="2">Uncharacterized protein</fullName>
    </submittedName>
</protein>
<sequence length="83" mass="9487">MRASISLIVFLLLFSYSKNSSSQEFETIYNDFITQGSSKVDLVCTSSTCDIDYEIIKYLKIRNLFDNDDFIFNLYSGGVIVDT</sequence>
<dbReference type="EMBL" id="WRPA01000008">
    <property type="protein sequence ID" value="MXR69019.1"/>
    <property type="molecule type" value="Genomic_DNA"/>
</dbReference>
<name>A0A6L7HXG2_9GAMM</name>